<reference evidence="1" key="2">
    <citation type="submission" date="2020-11" db="EMBL/GenBank/DDBJ databases">
        <title>Whole genome sequencing of Colletotrichum sp.</title>
        <authorList>
            <person name="Li H."/>
        </authorList>
    </citation>
    <scope>NUCLEOTIDE SEQUENCE</scope>
    <source>
        <strain evidence="1">CkLH20</strain>
    </source>
</reference>
<dbReference type="AlphaFoldDB" id="A0A9P6LHT5"/>
<gene>
    <name evidence="1" type="ORF">CkaCkLH20_08662</name>
</gene>
<dbReference type="EMBL" id="JAATWM020000029">
    <property type="protein sequence ID" value="KAF9873928.1"/>
    <property type="molecule type" value="Genomic_DNA"/>
</dbReference>
<keyword evidence="2" id="KW-1185">Reference proteome</keyword>
<evidence type="ECO:0000313" key="2">
    <source>
        <dbReference type="Proteomes" id="UP000781932"/>
    </source>
</evidence>
<name>A0A9P6LHT5_9PEZI</name>
<evidence type="ECO:0000313" key="1">
    <source>
        <dbReference type="EMBL" id="KAF9873928.1"/>
    </source>
</evidence>
<organism evidence="1 2">
    <name type="scientific">Colletotrichum karsti</name>
    <dbReference type="NCBI Taxonomy" id="1095194"/>
    <lineage>
        <taxon>Eukaryota</taxon>
        <taxon>Fungi</taxon>
        <taxon>Dikarya</taxon>
        <taxon>Ascomycota</taxon>
        <taxon>Pezizomycotina</taxon>
        <taxon>Sordariomycetes</taxon>
        <taxon>Hypocreomycetidae</taxon>
        <taxon>Glomerellales</taxon>
        <taxon>Glomerellaceae</taxon>
        <taxon>Colletotrichum</taxon>
        <taxon>Colletotrichum boninense species complex</taxon>
    </lineage>
</organism>
<dbReference type="Proteomes" id="UP000781932">
    <property type="component" value="Unassembled WGS sequence"/>
</dbReference>
<sequence>MNFGKSLDPVNQGHPSTSAIVAAMMQGQRSPPALTRPQCFIDVQDDGLLHVAAAVLPDVKQERIFGFAQPFNYDQILDILREQNPGRTFHENYSGDEYPFVIKPRDRAEELLRRFGRLGWTSLEDSIRKNTEDL</sequence>
<dbReference type="Gene3D" id="3.40.50.720">
    <property type="entry name" value="NAD(P)-binding Rossmann-like Domain"/>
    <property type="match status" value="1"/>
</dbReference>
<proteinExistence type="predicted"/>
<dbReference type="OrthoDB" id="2735536at2759"/>
<reference evidence="1" key="1">
    <citation type="submission" date="2020-03" db="EMBL/GenBank/DDBJ databases">
        <authorList>
            <person name="He L."/>
        </authorList>
    </citation>
    <scope>NUCLEOTIDE SEQUENCE</scope>
    <source>
        <strain evidence="1">CkLH20</strain>
    </source>
</reference>
<comment type="caution">
    <text evidence="1">The sequence shown here is derived from an EMBL/GenBank/DDBJ whole genome shotgun (WGS) entry which is preliminary data.</text>
</comment>
<accession>A0A9P6LHT5</accession>
<protein>
    <submittedName>
        <fullName evidence="1">Aldehyde reductase</fullName>
    </submittedName>
</protein>
<dbReference type="GeneID" id="62164451"/>
<dbReference type="RefSeq" id="XP_038743389.1">
    <property type="nucleotide sequence ID" value="XM_038891377.1"/>
</dbReference>